<evidence type="ECO:0000256" key="2">
    <source>
        <dbReference type="ARBA" id="ARBA00005790"/>
    </source>
</evidence>
<evidence type="ECO:0000259" key="9">
    <source>
        <dbReference type="PROSITE" id="PS50052"/>
    </source>
</evidence>
<sequence length="196" mass="23354">MYQVKEKERIFIYTGPDGSGRKTIAKMVSTVFDMETVISYTTRQPRHYETDGKDYHFVSEDAFAKMEEQQEFLESVEIDGIKYGIREEDIIKAFENHDFIYLTLNPEGTEKLKKMYGDKVIRLFVYADRDTVVSRQKERQDSEEDIRRHLSHYDDTMNYKNECEHAFENFDSPQVSFQVSEVIEKYLDRNLVQTDY</sequence>
<reference evidence="10 11" key="1">
    <citation type="journal article" date="2012" name="Front. Microbiol.">
        <title>Redundancy and modularity in membrane-associated dissimilatory nitrate reduction in Bacillus.</title>
        <authorList>
            <person name="Heylen K."/>
            <person name="Keltjens J."/>
        </authorList>
    </citation>
    <scope>NUCLEOTIDE SEQUENCE [LARGE SCALE GENOMIC DNA]</scope>
    <source>
        <strain evidence="10 11">LMG 9581</strain>
    </source>
</reference>
<protein>
    <recommendedName>
        <fullName evidence="4">Guanylate kinase</fullName>
        <ecNumber evidence="3">2.7.4.8</ecNumber>
    </recommendedName>
    <alternativeName>
        <fullName evidence="7">GMP kinase</fullName>
    </alternativeName>
</protein>
<name>K6C6U0_SCHAZ</name>
<dbReference type="Pfam" id="PF00625">
    <property type="entry name" value="Guanylate_kin"/>
    <property type="match status" value="1"/>
</dbReference>
<dbReference type="PROSITE" id="PS50052">
    <property type="entry name" value="GUANYLATE_KINASE_2"/>
    <property type="match status" value="1"/>
</dbReference>
<proteinExistence type="inferred from homology"/>
<dbReference type="GO" id="GO:0004385">
    <property type="term" value="F:GMP kinase activity"/>
    <property type="evidence" value="ECO:0007669"/>
    <property type="project" value="UniProtKB-EC"/>
</dbReference>
<dbReference type="FunFam" id="3.30.63.10:FF:000002">
    <property type="entry name" value="Guanylate kinase 1"/>
    <property type="match status" value="1"/>
</dbReference>
<dbReference type="InterPro" id="IPR008145">
    <property type="entry name" value="GK/Ca_channel_bsu"/>
</dbReference>
<dbReference type="PROSITE" id="PS00856">
    <property type="entry name" value="GUANYLATE_KINASE_1"/>
    <property type="match status" value="1"/>
</dbReference>
<comment type="caution">
    <text evidence="10">The sequence shown here is derived from an EMBL/GenBank/DDBJ whole genome shotgun (WGS) entry which is preliminary data.</text>
</comment>
<dbReference type="STRING" id="1131731.BAZO_10692"/>
<dbReference type="GO" id="GO:0005829">
    <property type="term" value="C:cytosol"/>
    <property type="evidence" value="ECO:0007669"/>
    <property type="project" value="TreeGrafter"/>
</dbReference>
<dbReference type="InterPro" id="IPR027417">
    <property type="entry name" value="P-loop_NTPase"/>
</dbReference>
<accession>K6C6U0</accession>
<dbReference type="EC" id="2.7.4.8" evidence="3"/>
<dbReference type="EMBL" id="AJLR01000069">
    <property type="protein sequence ID" value="EKN66865.1"/>
    <property type="molecule type" value="Genomic_DNA"/>
</dbReference>
<dbReference type="PATRIC" id="fig|1131731.3.peg.2221"/>
<evidence type="ECO:0000256" key="3">
    <source>
        <dbReference type="ARBA" id="ARBA00012961"/>
    </source>
</evidence>
<comment type="similarity">
    <text evidence="2">Belongs to the guanylate kinase family.</text>
</comment>
<evidence type="ECO:0000256" key="6">
    <source>
        <dbReference type="ARBA" id="ARBA00022777"/>
    </source>
</evidence>
<feature type="domain" description="Guanylate kinase-like" evidence="9">
    <location>
        <begin position="8"/>
        <end position="184"/>
    </location>
</feature>
<dbReference type="PANTHER" id="PTHR23117:SF13">
    <property type="entry name" value="GUANYLATE KINASE"/>
    <property type="match status" value="1"/>
</dbReference>
<dbReference type="InterPro" id="IPR020590">
    <property type="entry name" value="Guanylate_kinase_CS"/>
</dbReference>
<evidence type="ECO:0000256" key="1">
    <source>
        <dbReference type="ARBA" id="ARBA00003531"/>
    </source>
</evidence>
<comment type="function">
    <text evidence="1">Essential for recycling GMP and indirectly, cGMP.</text>
</comment>
<dbReference type="AlphaFoldDB" id="K6C6U0"/>
<keyword evidence="11" id="KW-1185">Reference proteome</keyword>
<dbReference type="InterPro" id="IPR008144">
    <property type="entry name" value="Guanylate_kin-like_dom"/>
</dbReference>
<keyword evidence="6 10" id="KW-0418">Kinase</keyword>
<evidence type="ECO:0000256" key="4">
    <source>
        <dbReference type="ARBA" id="ARBA00016296"/>
    </source>
</evidence>
<dbReference type="SUPFAM" id="SSF52540">
    <property type="entry name" value="P-loop containing nucleoside triphosphate hydrolases"/>
    <property type="match status" value="1"/>
</dbReference>
<evidence type="ECO:0000256" key="8">
    <source>
        <dbReference type="ARBA" id="ARBA00048594"/>
    </source>
</evidence>
<evidence type="ECO:0000256" key="7">
    <source>
        <dbReference type="ARBA" id="ARBA00030128"/>
    </source>
</evidence>
<dbReference type="Proteomes" id="UP000006315">
    <property type="component" value="Unassembled WGS sequence"/>
</dbReference>
<evidence type="ECO:0000256" key="5">
    <source>
        <dbReference type="ARBA" id="ARBA00022679"/>
    </source>
</evidence>
<keyword evidence="5" id="KW-0808">Transferase</keyword>
<dbReference type="PANTHER" id="PTHR23117">
    <property type="entry name" value="GUANYLATE KINASE-RELATED"/>
    <property type="match status" value="1"/>
</dbReference>
<dbReference type="RefSeq" id="WP_003331455.1">
    <property type="nucleotide sequence ID" value="NZ_AJLR01000069.1"/>
</dbReference>
<dbReference type="SMART" id="SM00072">
    <property type="entry name" value="GuKc"/>
    <property type="match status" value="1"/>
</dbReference>
<gene>
    <name evidence="10" type="ORF">BAZO_10692</name>
</gene>
<evidence type="ECO:0000313" key="10">
    <source>
        <dbReference type="EMBL" id="EKN66865.1"/>
    </source>
</evidence>
<dbReference type="Gene3D" id="3.40.50.300">
    <property type="entry name" value="P-loop containing nucleotide triphosphate hydrolases"/>
    <property type="match status" value="1"/>
</dbReference>
<evidence type="ECO:0000313" key="11">
    <source>
        <dbReference type="Proteomes" id="UP000006315"/>
    </source>
</evidence>
<comment type="catalytic activity">
    <reaction evidence="8">
        <text>GMP + ATP = GDP + ADP</text>
        <dbReference type="Rhea" id="RHEA:20780"/>
        <dbReference type="ChEBI" id="CHEBI:30616"/>
        <dbReference type="ChEBI" id="CHEBI:58115"/>
        <dbReference type="ChEBI" id="CHEBI:58189"/>
        <dbReference type="ChEBI" id="CHEBI:456216"/>
        <dbReference type="EC" id="2.7.4.8"/>
    </reaction>
</comment>
<organism evidence="10 11">
    <name type="scientific">Schinkia azotoformans LMG 9581</name>
    <dbReference type="NCBI Taxonomy" id="1131731"/>
    <lineage>
        <taxon>Bacteria</taxon>
        <taxon>Bacillati</taxon>
        <taxon>Bacillota</taxon>
        <taxon>Bacilli</taxon>
        <taxon>Bacillales</taxon>
        <taxon>Bacillaceae</taxon>
        <taxon>Calidifontibacillus/Schinkia group</taxon>
        <taxon>Schinkia</taxon>
    </lineage>
</organism>